<evidence type="ECO:0000313" key="8">
    <source>
        <dbReference type="EMBL" id="HEB95139.1"/>
    </source>
</evidence>
<evidence type="ECO:0000256" key="4">
    <source>
        <dbReference type="ARBA" id="ARBA00022723"/>
    </source>
</evidence>
<dbReference type="EMBL" id="DRKP01000021">
    <property type="protein sequence ID" value="HEB95139.1"/>
    <property type="molecule type" value="Genomic_DNA"/>
</dbReference>
<dbReference type="GO" id="GO:0002161">
    <property type="term" value="F:aminoacyl-tRNA deacylase activity"/>
    <property type="evidence" value="ECO:0007669"/>
    <property type="project" value="UniProtKB-ARBA"/>
</dbReference>
<proteinExistence type="predicted"/>
<dbReference type="PANTHER" id="PTHR43462">
    <property type="entry name" value="ALANYL-TRNA EDITING PROTEIN"/>
    <property type="match status" value="1"/>
</dbReference>
<evidence type="ECO:0000259" key="7">
    <source>
        <dbReference type="PROSITE" id="PS50860"/>
    </source>
</evidence>
<evidence type="ECO:0000256" key="6">
    <source>
        <dbReference type="ARBA" id="ARBA00032577"/>
    </source>
</evidence>
<dbReference type="PROSITE" id="PS50860">
    <property type="entry name" value="AA_TRNA_LIGASE_II_ALA"/>
    <property type="match status" value="1"/>
</dbReference>
<comment type="caution">
    <text evidence="8">The sequence shown here is derived from an EMBL/GenBank/DDBJ whole genome shotgun (WGS) entry which is preliminary data.</text>
</comment>
<evidence type="ECO:0000256" key="3">
    <source>
        <dbReference type="ARBA" id="ARBA00017959"/>
    </source>
</evidence>
<dbReference type="PANTHER" id="PTHR43462:SF1">
    <property type="entry name" value="ALANYL-TRNA EDITING PROTEIN AARSD1"/>
    <property type="match status" value="1"/>
</dbReference>
<dbReference type="Gene3D" id="3.30.980.10">
    <property type="entry name" value="Threonyl-trna Synthetase, Chain A, domain 2"/>
    <property type="match status" value="1"/>
</dbReference>
<dbReference type="SUPFAM" id="SSF50447">
    <property type="entry name" value="Translation proteins"/>
    <property type="match status" value="1"/>
</dbReference>
<dbReference type="SMART" id="SM00863">
    <property type="entry name" value="tRNA_SAD"/>
    <property type="match status" value="1"/>
</dbReference>
<protein>
    <recommendedName>
        <fullName evidence="3">Alanine--tRNA ligase</fullName>
    </recommendedName>
    <alternativeName>
        <fullName evidence="6">Alanyl-tRNA synthetase</fullName>
    </alternativeName>
</protein>
<accession>A0A831RMA6</accession>
<evidence type="ECO:0000256" key="5">
    <source>
        <dbReference type="ARBA" id="ARBA00022833"/>
    </source>
</evidence>
<dbReference type="GO" id="GO:0046872">
    <property type="term" value="F:metal ion binding"/>
    <property type="evidence" value="ECO:0007669"/>
    <property type="project" value="UniProtKB-KW"/>
</dbReference>
<dbReference type="GO" id="GO:0004813">
    <property type="term" value="F:alanine-tRNA ligase activity"/>
    <property type="evidence" value="ECO:0007669"/>
    <property type="project" value="InterPro"/>
</dbReference>
<dbReference type="InterPro" id="IPR051335">
    <property type="entry name" value="Alanyl-tRNA_Editing_Enzymes"/>
</dbReference>
<dbReference type="GO" id="GO:0003676">
    <property type="term" value="F:nucleic acid binding"/>
    <property type="evidence" value="ECO:0007669"/>
    <property type="project" value="InterPro"/>
</dbReference>
<comment type="cofactor">
    <cofactor evidence="1">
        <name>Zn(2+)</name>
        <dbReference type="ChEBI" id="CHEBI:29105"/>
    </cofactor>
</comment>
<dbReference type="Gene3D" id="2.40.30.130">
    <property type="match status" value="1"/>
</dbReference>
<feature type="domain" description="Alanyl-transfer RNA synthetases family profile" evidence="7">
    <location>
        <begin position="1"/>
        <end position="236"/>
    </location>
</feature>
<dbReference type="AlphaFoldDB" id="A0A831RMA6"/>
<dbReference type="InterPro" id="IPR009000">
    <property type="entry name" value="Transl_B-barrel_sf"/>
</dbReference>
<gene>
    <name evidence="8" type="ORF">ENI96_01750</name>
</gene>
<dbReference type="GO" id="GO:0006419">
    <property type="term" value="P:alanyl-tRNA aminoacylation"/>
    <property type="evidence" value="ECO:0007669"/>
    <property type="project" value="InterPro"/>
</dbReference>
<dbReference type="InterPro" id="IPR018165">
    <property type="entry name" value="Ala-tRNA-synth_IIc_core"/>
</dbReference>
<dbReference type="InterPro" id="IPR018163">
    <property type="entry name" value="Thr/Ala-tRNA-synth_IIc_edit"/>
</dbReference>
<dbReference type="Pfam" id="PF07973">
    <property type="entry name" value="tRNA_SAD"/>
    <property type="match status" value="1"/>
</dbReference>
<comment type="subcellular location">
    <subcellularLocation>
        <location evidence="2">Cytoplasm</location>
    </subcellularLocation>
</comment>
<dbReference type="InterPro" id="IPR018164">
    <property type="entry name" value="Ala-tRNA-synth_IIc_N"/>
</dbReference>
<reference evidence="8" key="1">
    <citation type="journal article" date="2020" name="mSystems">
        <title>Genome- and Community-Level Interaction Insights into Carbon Utilization and Element Cycling Functions of Hydrothermarchaeota in Hydrothermal Sediment.</title>
        <authorList>
            <person name="Zhou Z."/>
            <person name="Liu Y."/>
            <person name="Xu W."/>
            <person name="Pan J."/>
            <person name="Luo Z.H."/>
            <person name="Li M."/>
        </authorList>
    </citation>
    <scope>NUCLEOTIDE SEQUENCE [LARGE SCALE GENOMIC DNA]</scope>
    <source>
        <strain evidence="8">HyVt-443</strain>
    </source>
</reference>
<keyword evidence="4" id="KW-0479">Metal-binding</keyword>
<evidence type="ECO:0000256" key="2">
    <source>
        <dbReference type="ARBA" id="ARBA00004496"/>
    </source>
</evidence>
<dbReference type="Proteomes" id="UP000886251">
    <property type="component" value="Unassembled WGS sequence"/>
</dbReference>
<sequence>MTDELFREDGYLKRIEARVEACDERGVRLDRTIFYPTGGGQPGDTGRMIRADGSELQVVDTRKERESGELLHLLAEGSQCPGVGETVTLEIDWERRHRLMRMHSCMHLLCAVVPAGVTGGSVRDDGSARLDFDLPEPPDKEAIGRELNRLIQEDHPMEIRWITDQELEQQPELVRTMSVKPPTGSGRVRLVRFGDVDLQPCGGTHVASTAEIGPVRIRKIEKKGRRNRRITVVFDD</sequence>
<keyword evidence="5" id="KW-0862">Zinc</keyword>
<organism evidence="8">
    <name type="scientific">Sedimenticola thiotaurini</name>
    <dbReference type="NCBI Taxonomy" id="1543721"/>
    <lineage>
        <taxon>Bacteria</taxon>
        <taxon>Pseudomonadati</taxon>
        <taxon>Pseudomonadota</taxon>
        <taxon>Gammaproteobacteria</taxon>
        <taxon>Chromatiales</taxon>
        <taxon>Sedimenticolaceae</taxon>
        <taxon>Sedimenticola</taxon>
    </lineage>
</organism>
<dbReference type="InterPro" id="IPR012947">
    <property type="entry name" value="tRNA_SAD"/>
</dbReference>
<name>A0A831RMA6_9GAMM</name>
<dbReference type="GO" id="GO:0005737">
    <property type="term" value="C:cytoplasm"/>
    <property type="evidence" value="ECO:0007669"/>
    <property type="project" value="UniProtKB-SubCell"/>
</dbReference>
<evidence type="ECO:0000256" key="1">
    <source>
        <dbReference type="ARBA" id="ARBA00001947"/>
    </source>
</evidence>
<dbReference type="Pfam" id="PF01411">
    <property type="entry name" value="tRNA-synt_2c"/>
    <property type="match status" value="1"/>
</dbReference>
<dbReference type="GO" id="GO:0005524">
    <property type="term" value="F:ATP binding"/>
    <property type="evidence" value="ECO:0007669"/>
    <property type="project" value="InterPro"/>
</dbReference>
<dbReference type="SUPFAM" id="SSF55186">
    <property type="entry name" value="ThrRS/AlaRS common domain"/>
    <property type="match status" value="1"/>
</dbReference>